<evidence type="ECO:0000313" key="2">
    <source>
        <dbReference type="EMBL" id="EHN11473.1"/>
    </source>
</evidence>
<protein>
    <submittedName>
        <fullName evidence="2">Uncharacterized protein</fullName>
    </submittedName>
</protein>
<feature type="region of interest" description="Disordered" evidence="1">
    <location>
        <begin position="1"/>
        <end position="36"/>
    </location>
</feature>
<evidence type="ECO:0000313" key="3">
    <source>
        <dbReference type="Proteomes" id="UP000005143"/>
    </source>
</evidence>
<accession>H0E4A4</accession>
<reference evidence="2 3" key="1">
    <citation type="journal article" date="2013" name="Biodegradation">
        <title>Quantitative proteomic analysis of ibuprofen-degrading Patulibacter sp. strain I11.</title>
        <authorList>
            <person name="Almeida B."/>
            <person name="Kjeldal H."/>
            <person name="Lolas I."/>
            <person name="Knudsen A.D."/>
            <person name="Carvalho G."/>
            <person name="Nielsen K.L."/>
            <person name="Barreto Crespo M.T."/>
            <person name="Stensballe A."/>
            <person name="Nielsen J.L."/>
        </authorList>
    </citation>
    <scope>NUCLEOTIDE SEQUENCE [LARGE SCALE GENOMIC DNA]</scope>
    <source>
        <strain evidence="2 3">I11</strain>
    </source>
</reference>
<dbReference type="PATRIC" id="fig|1097667.3.peg.1618"/>
<organism evidence="2 3">
    <name type="scientific">Patulibacter medicamentivorans</name>
    <dbReference type="NCBI Taxonomy" id="1097667"/>
    <lineage>
        <taxon>Bacteria</taxon>
        <taxon>Bacillati</taxon>
        <taxon>Actinomycetota</taxon>
        <taxon>Thermoleophilia</taxon>
        <taxon>Solirubrobacterales</taxon>
        <taxon>Patulibacteraceae</taxon>
        <taxon>Patulibacter</taxon>
    </lineage>
</organism>
<proteinExistence type="predicted"/>
<dbReference type="EMBL" id="AGUD01000100">
    <property type="protein sequence ID" value="EHN11473.1"/>
    <property type="molecule type" value="Genomic_DNA"/>
</dbReference>
<sequence length="816" mass="85089">MGAGRVGGQDELGVRRRPLAGRGEPQPHRAGGVGSDRVPVAAAVGAEEEVVGRGVVAVADPHLRDVQVLVTGVADRHRAHRAERPGRLVGERRGRRLELRPDRRRRGRQRHQRRVVVGDVQAQVGALRVVVVQVRVADVPHLRQQPRRRQRVIERLQLALVHEAVALLLGRAAPEVGERAALLGDRQRRLVLEGVEVADRQHLGALGLQPLGLLADDRGLLVAAAVDGRLRGEVVADHGQARAGPRLDVERQRRPVEQLRRVAAAEAARGGHVAPDLAGRAVDDDAVLDEEPDVDPARVEALLGVGRVAADPRRQVLQHLQAGLAAGGALAVADLLDRDDLGSPQAVLDRDREAGQLLVVLGLGDGVQVQVGAGREQVLDVEARDPDLVGARGGDRVDRRHRRVLGHRRLAVGLDHQVVVAEAEAERAGRVLDLGEEVAADQRRRRLRADVGVVRVAGAGVVDQRQQARARVLAEDALLGRARRHEQLAELRRAAAVGRPDRERHAHPLERLVVGPVAAAADDLGRGLGLVDRDRGRDLAVAEHGRLLAVGLGDHRQAELLLDLAGDPGLLADQRRAVVARAADVADEDALRRAGVGVRVGRLGLDVDPGVLGEGLGEVGADLVVDPGDDALDRDGLAALRARRAAALDVVDRGDRRARRSAAAEVLGRGRGDLEVGGVVVAVLGLVDALAVGAVAAGAGERRQVQAGALAAGAGGAAGAVGDGAPVGPQQPHARHPAVGEAGRVGGVGGDAAAVAAGGGVGEQEALAGRQAGAAGHGGAVAGRARARRAALQLPAADVDRRGAGVVELDELVVRS</sequence>
<feature type="region of interest" description="Disordered" evidence="1">
    <location>
        <begin position="722"/>
        <end position="743"/>
    </location>
</feature>
<name>H0E4A4_9ACTN</name>
<evidence type="ECO:0000256" key="1">
    <source>
        <dbReference type="SAM" id="MobiDB-lite"/>
    </source>
</evidence>
<keyword evidence="3" id="KW-1185">Reference proteome</keyword>
<dbReference type="Proteomes" id="UP000005143">
    <property type="component" value="Unassembled WGS sequence"/>
</dbReference>
<dbReference type="AlphaFoldDB" id="H0E4A4"/>
<gene>
    <name evidence="2" type="ORF">PAI11_16310</name>
</gene>
<comment type="caution">
    <text evidence="2">The sequence shown here is derived from an EMBL/GenBank/DDBJ whole genome shotgun (WGS) entry which is preliminary data.</text>
</comment>